<keyword evidence="4 6" id="KW-1133">Transmembrane helix</keyword>
<name>A0A133XML9_9RHOO</name>
<dbReference type="Proteomes" id="UP000070186">
    <property type="component" value="Unassembled WGS sequence"/>
</dbReference>
<evidence type="ECO:0000313" key="7">
    <source>
        <dbReference type="EMBL" id="KXB32191.1"/>
    </source>
</evidence>
<keyword evidence="3 6" id="KW-0812">Transmembrane</keyword>
<dbReference type="PIRSF" id="PIRSF035875">
    <property type="entry name" value="RNase_BN"/>
    <property type="match status" value="1"/>
</dbReference>
<gene>
    <name evidence="7" type="ORF">AT959_03810</name>
</gene>
<proteinExistence type="predicted"/>
<feature type="transmembrane region" description="Helical" evidence="6">
    <location>
        <begin position="239"/>
        <end position="271"/>
    </location>
</feature>
<feature type="transmembrane region" description="Helical" evidence="6">
    <location>
        <begin position="208"/>
        <end position="227"/>
    </location>
</feature>
<dbReference type="InterPro" id="IPR017039">
    <property type="entry name" value="Virul_fac_BrkB"/>
</dbReference>
<dbReference type="STRING" id="281362.AT959_03810"/>
<keyword evidence="2" id="KW-1003">Cell membrane</keyword>
<feature type="transmembrane region" description="Helical" evidence="6">
    <location>
        <begin position="99"/>
        <end position="118"/>
    </location>
</feature>
<evidence type="ECO:0000256" key="4">
    <source>
        <dbReference type="ARBA" id="ARBA00022989"/>
    </source>
</evidence>
<evidence type="ECO:0000313" key="8">
    <source>
        <dbReference type="Proteomes" id="UP000070186"/>
    </source>
</evidence>
<accession>A0A133XML9</accession>
<dbReference type="PANTHER" id="PTHR30213:SF0">
    <property type="entry name" value="UPF0761 MEMBRANE PROTEIN YIHY"/>
    <property type="match status" value="1"/>
</dbReference>
<evidence type="ECO:0000256" key="1">
    <source>
        <dbReference type="ARBA" id="ARBA00004651"/>
    </source>
</evidence>
<dbReference type="PANTHER" id="PTHR30213">
    <property type="entry name" value="INNER MEMBRANE PROTEIN YHJD"/>
    <property type="match status" value="1"/>
</dbReference>
<feature type="transmembrane region" description="Helical" evidence="6">
    <location>
        <begin position="34"/>
        <end position="61"/>
    </location>
</feature>
<organism evidence="7 8">
    <name type="scientific">Dechloromonas denitrificans</name>
    <dbReference type="NCBI Taxonomy" id="281362"/>
    <lineage>
        <taxon>Bacteria</taxon>
        <taxon>Pseudomonadati</taxon>
        <taxon>Pseudomonadota</taxon>
        <taxon>Betaproteobacteria</taxon>
        <taxon>Rhodocyclales</taxon>
        <taxon>Azonexaceae</taxon>
        <taxon>Dechloromonas</taxon>
    </lineage>
</organism>
<comment type="subcellular location">
    <subcellularLocation>
        <location evidence="1">Cell membrane</location>
        <topology evidence="1">Multi-pass membrane protein</topology>
    </subcellularLocation>
</comment>
<evidence type="ECO:0000256" key="6">
    <source>
        <dbReference type="SAM" id="Phobius"/>
    </source>
</evidence>
<comment type="caution">
    <text evidence="7">The sequence shown here is derived from an EMBL/GenBank/DDBJ whole genome shotgun (WGS) entry which is preliminary data.</text>
</comment>
<dbReference type="GO" id="GO:0005886">
    <property type="term" value="C:plasma membrane"/>
    <property type="evidence" value="ECO:0007669"/>
    <property type="project" value="UniProtKB-SubCell"/>
</dbReference>
<sequence length="277" mass="30507">MQMHSRQRKTRSHSNQVTGIVHRFRSEHMMQTSAALAFTTLMALVPLVTVVLAVAGAIPYFDLLTKRLDLLVQETLLPTGAAGVIAGNIGKFSHKAQQLTVAGLAVLSVTAFLLMNTIERTFNHLWRVKPRPILARLRLYAFVMAVWPFILGAVALAISFAVTTSLGLFDEPVWIRRFLLKAVSMGLLGLFFSFLYYAVPNADVSRRAALAGGVFAMLAFSAMQKIFELYLASSAMLKSIYGAFAAFPVFLVWLHLSWAVVLIGGLIAATLTHPKRR</sequence>
<feature type="transmembrane region" description="Helical" evidence="6">
    <location>
        <begin position="139"/>
        <end position="162"/>
    </location>
</feature>
<keyword evidence="8" id="KW-1185">Reference proteome</keyword>
<evidence type="ECO:0000256" key="5">
    <source>
        <dbReference type="ARBA" id="ARBA00023136"/>
    </source>
</evidence>
<feature type="transmembrane region" description="Helical" evidence="6">
    <location>
        <begin position="174"/>
        <end position="196"/>
    </location>
</feature>
<protein>
    <submittedName>
        <fullName evidence="7">Uncharacterized protein</fullName>
    </submittedName>
</protein>
<dbReference type="EMBL" id="LODL01000007">
    <property type="protein sequence ID" value="KXB32191.1"/>
    <property type="molecule type" value="Genomic_DNA"/>
</dbReference>
<dbReference type="AlphaFoldDB" id="A0A133XML9"/>
<reference evidence="7 8" key="1">
    <citation type="submission" date="2015-12" db="EMBL/GenBank/DDBJ databases">
        <title>Nitrous oxide reduction kinetics distinguish bacteria harboring typical versus atypical NosZ.</title>
        <authorList>
            <person name="Yoon S."/>
            <person name="Nissen S."/>
            <person name="Park D."/>
            <person name="Sanford R.A."/>
            <person name="Loeffler F.E."/>
        </authorList>
    </citation>
    <scope>NUCLEOTIDE SEQUENCE [LARGE SCALE GENOMIC DNA]</scope>
    <source>
        <strain evidence="7 8">ATCC BAA-841</strain>
    </source>
</reference>
<dbReference type="Pfam" id="PF03631">
    <property type="entry name" value="Virul_fac_BrkB"/>
    <property type="match status" value="1"/>
</dbReference>
<keyword evidence="5 6" id="KW-0472">Membrane</keyword>
<evidence type="ECO:0000256" key="3">
    <source>
        <dbReference type="ARBA" id="ARBA00022692"/>
    </source>
</evidence>
<dbReference type="NCBIfam" id="TIGR00765">
    <property type="entry name" value="yihY_not_rbn"/>
    <property type="match status" value="1"/>
</dbReference>
<evidence type="ECO:0000256" key="2">
    <source>
        <dbReference type="ARBA" id="ARBA00022475"/>
    </source>
</evidence>